<evidence type="ECO:0000256" key="4">
    <source>
        <dbReference type="ARBA" id="ARBA00022989"/>
    </source>
</evidence>
<dbReference type="GO" id="GO:0005886">
    <property type="term" value="C:plasma membrane"/>
    <property type="evidence" value="ECO:0007669"/>
    <property type="project" value="UniProtKB-SubCell"/>
</dbReference>
<feature type="transmembrane region" description="Helical" evidence="6">
    <location>
        <begin position="108"/>
        <end position="132"/>
    </location>
</feature>
<keyword evidence="2" id="KW-1003">Cell membrane</keyword>
<dbReference type="Gene3D" id="1.20.1250.20">
    <property type="entry name" value="MFS general substrate transporter like domains"/>
    <property type="match status" value="1"/>
</dbReference>
<gene>
    <name evidence="8" type="ORF">GA0070606_5753</name>
</gene>
<feature type="transmembrane region" description="Helical" evidence="6">
    <location>
        <begin position="21"/>
        <end position="46"/>
    </location>
</feature>
<dbReference type="GO" id="GO:0022857">
    <property type="term" value="F:transmembrane transporter activity"/>
    <property type="evidence" value="ECO:0007669"/>
    <property type="project" value="InterPro"/>
</dbReference>
<evidence type="ECO:0000256" key="3">
    <source>
        <dbReference type="ARBA" id="ARBA00022692"/>
    </source>
</evidence>
<feature type="transmembrane region" description="Helical" evidence="6">
    <location>
        <begin position="169"/>
        <end position="192"/>
    </location>
</feature>
<evidence type="ECO:0000313" key="9">
    <source>
        <dbReference type="Proteomes" id="UP000199001"/>
    </source>
</evidence>
<accession>A0A1C6W096</accession>
<dbReference type="SUPFAM" id="SSF103473">
    <property type="entry name" value="MFS general substrate transporter"/>
    <property type="match status" value="1"/>
</dbReference>
<dbReference type="STRING" id="47855.GA0070606_5753"/>
<keyword evidence="9" id="KW-1185">Reference proteome</keyword>
<protein>
    <submittedName>
        <fullName evidence="8">Predicted arabinose efflux permease, MFS family</fullName>
    </submittedName>
</protein>
<name>A0A1C6W096_9ACTN</name>
<feature type="domain" description="Major facilitator superfamily (MFS) profile" evidence="7">
    <location>
        <begin position="16"/>
        <end position="392"/>
    </location>
</feature>
<evidence type="ECO:0000256" key="2">
    <source>
        <dbReference type="ARBA" id="ARBA00022475"/>
    </source>
</evidence>
<dbReference type="PROSITE" id="PS50850">
    <property type="entry name" value="MFS"/>
    <property type="match status" value="1"/>
</dbReference>
<feature type="transmembrane region" description="Helical" evidence="6">
    <location>
        <begin position="340"/>
        <end position="361"/>
    </location>
</feature>
<evidence type="ECO:0000256" key="6">
    <source>
        <dbReference type="SAM" id="Phobius"/>
    </source>
</evidence>
<feature type="transmembrane region" description="Helical" evidence="6">
    <location>
        <begin position="144"/>
        <end position="163"/>
    </location>
</feature>
<keyword evidence="5 6" id="KW-0472">Membrane</keyword>
<dbReference type="CDD" id="cd17324">
    <property type="entry name" value="MFS_NepI_like"/>
    <property type="match status" value="1"/>
</dbReference>
<comment type="subcellular location">
    <subcellularLocation>
        <location evidence="1">Cell membrane</location>
        <topology evidence="1">Multi-pass membrane protein</topology>
    </subcellularLocation>
</comment>
<dbReference type="InterPro" id="IPR036259">
    <property type="entry name" value="MFS_trans_sf"/>
</dbReference>
<keyword evidence="3 6" id="KW-0812">Transmembrane</keyword>
<feature type="transmembrane region" description="Helical" evidence="6">
    <location>
        <begin position="367"/>
        <end position="386"/>
    </location>
</feature>
<dbReference type="InterPro" id="IPR020846">
    <property type="entry name" value="MFS_dom"/>
</dbReference>
<dbReference type="PANTHER" id="PTHR43124:SF3">
    <property type="entry name" value="CHLORAMPHENICOL EFFLUX PUMP RV0191"/>
    <property type="match status" value="1"/>
</dbReference>
<feature type="transmembrane region" description="Helical" evidence="6">
    <location>
        <begin position="280"/>
        <end position="302"/>
    </location>
</feature>
<feature type="transmembrane region" description="Helical" evidence="6">
    <location>
        <begin position="247"/>
        <end position="273"/>
    </location>
</feature>
<proteinExistence type="predicted"/>
<evidence type="ECO:0000259" key="7">
    <source>
        <dbReference type="PROSITE" id="PS50850"/>
    </source>
</evidence>
<feature type="transmembrane region" description="Helical" evidence="6">
    <location>
        <begin position="213"/>
        <end position="235"/>
    </location>
</feature>
<dbReference type="AlphaFoldDB" id="A0A1C6W096"/>
<dbReference type="Pfam" id="PF07690">
    <property type="entry name" value="MFS_1"/>
    <property type="match status" value="1"/>
</dbReference>
<keyword evidence="4 6" id="KW-1133">Transmembrane helix</keyword>
<evidence type="ECO:0000313" key="8">
    <source>
        <dbReference type="EMBL" id="SCL71550.1"/>
    </source>
</evidence>
<dbReference type="InterPro" id="IPR050189">
    <property type="entry name" value="MFS_Efflux_Transporters"/>
</dbReference>
<dbReference type="EMBL" id="FMHZ01000002">
    <property type="protein sequence ID" value="SCL71550.1"/>
    <property type="molecule type" value="Genomic_DNA"/>
</dbReference>
<dbReference type="InterPro" id="IPR011701">
    <property type="entry name" value="MFS"/>
</dbReference>
<reference evidence="9" key="1">
    <citation type="submission" date="2016-06" db="EMBL/GenBank/DDBJ databases">
        <authorList>
            <person name="Varghese N."/>
            <person name="Submissions Spin"/>
        </authorList>
    </citation>
    <scope>NUCLEOTIDE SEQUENCE [LARGE SCALE GENOMIC DNA]</scope>
    <source>
        <strain evidence="9">DSM 43903</strain>
    </source>
</reference>
<sequence length="399" mass="38983">MTKIDDAASAARTRWTGVGAVAGAVFAVVTTEMLPVGLLTAIGASLDSSPGTVGLTMTVPGLVAAAVAPLVPLVAGAMDRRRLLVALGALLAVANVASAAVTDIAPLVALRLLVGVCIGGIWSVAGGLAVRLVPARSVGTATSIVFSGVAVASVLGVPAGALLGDLVGWRAAFLAVGGLSLAVTWLLAATLPAMPVREPTRLRAMRELLGDRLVRVGLVAVAAVVVGHFAAYTYVRPVLERLGGVEAGLVGALLLAYGLAGVAGTFVSGALAARTPHRTLLAVAAALGAAVLAVPLLAAAGLPGAATAMLAWGVAYGGVSVTCQNWLLRAAPGAGEPVTALFVAVFNLAIAGGALLGGRAVDTAGPAAATVVGGALVLVGLAVLAAGSGRARRLDRPAP</sequence>
<dbReference type="PANTHER" id="PTHR43124">
    <property type="entry name" value="PURINE EFFLUX PUMP PBUE"/>
    <property type="match status" value="1"/>
</dbReference>
<feature type="transmembrane region" description="Helical" evidence="6">
    <location>
        <begin position="308"/>
        <end position="328"/>
    </location>
</feature>
<feature type="transmembrane region" description="Helical" evidence="6">
    <location>
        <begin position="83"/>
        <end position="102"/>
    </location>
</feature>
<evidence type="ECO:0000256" key="5">
    <source>
        <dbReference type="ARBA" id="ARBA00023136"/>
    </source>
</evidence>
<dbReference type="RefSeq" id="WP_218106082.1">
    <property type="nucleotide sequence ID" value="NZ_FMHZ01000002.1"/>
</dbReference>
<feature type="transmembrane region" description="Helical" evidence="6">
    <location>
        <begin position="52"/>
        <end position="71"/>
    </location>
</feature>
<dbReference type="Proteomes" id="UP000199001">
    <property type="component" value="Unassembled WGS sequence"/>
</dbReference>
<evidence type="ECO:0000256" key="1">
    <source>
        <dbReference type="ARBA" id="ARBA00004651"/>
    </source>
</evidence>
<organism evidence="8 9">
    <name type="scientific">Micromonospora citrea</name>
    <dbReference type="NCBI Taxonomy" id="47855"/>
    <lineage>
        <taxon>Bacteria</taxon>
        <taxon>Bacillati</taxon>
        <taxon>Actinomycetota</taxon>
        <taxon>Actinomycetes</taxon>
        <taxon>Micromonosporales</taxon>
        <taxon>Micromonosporaceae</taxon>
        <taxon>Micromonospora</taxon>
    </lineage>
</organism>